<evidence type="ECO:0000256" key="1">
    <source>
        <dbReference type="SAM" id="MobiDB-lite"/>
    </source>
</evidence>
<dbReference type="AlphaFoldDB" id="A0A0U0S445"/>
<sequence>MRVTSDVPPAIAMPRAPITVRPITLPGPSSNAISGPHSAAAMAAPSIMCSATLSLVMLPSGPGPAPSTLRAARRRFSSRSA</sequence>
<feature type="region of interest" description="Disordered" evidence="1">
    <location>
        <begin position="60"/>
        <end position="81"/>
    </location>
</feature>
<dbReference type="Proteomes" id="UP000038802">
    <property type="component" value="Unassembled WGS sequence"/>
</dbReference>
<dbReference type="EMBL" id="CSAE01000549">
    <property type="protein sequence ID" value="COW49919.1"/>
    <property type="molecule type" value="Genomic_DNA"/>
</dbReference>
<accession>A0A0U0S445</accession>
<gene>
    <name evidence="2" type="ORF">ERS007703_03759</name>
</gene>
<reference evidence="3" key="1">
    <citation type="submission" date="2015-03" db="EMBL/GenBank/DDBJ databases">
        <authorList>
            <consortium name="Pathogen Informatics"/>
        </authorList>
    </citation>
    <scope>NUCLEOTIDE SEQUENCE [LARGE SCALE GENOMIC DNA]</scope>
    <source>
        <strain evidence="3">K00500041</strain>
    </source>
</reference>
<evidence type="ECO:0000313" key="3">
    <source>
        <dbReference type="Proteomes" id="UP000038802"/>
    </source>
</evidence>
<organism evidence="2 3">
    <name type="scientific">Mycobacterium tuberculosis</name>
    <dbReference type="NCBI Taxonomy" id="1773"/>
    <lineage>
        <taxon>Bacteria</taxon>
        <taxon>Bacillati</taxon>
        <taxon>Actinomycetota</taxon>
        <taxon>Actinomycetes</taxon>
        <taxon>Mycobacteriales</taxon>
        <taxon>Mycobacteriaceae</taxon>
        <taxon>Mycobacterium</taxon>
        <taxon>Mycobacterium tuberculosis complex</taxon>
    </lineage>
</organism>
<proteinExistence type="predicted"/>
<protein>
    <submittedName>
        <fullName evidence="2">Uncharacterized protein</fullName>
    </submittedName>
</protein>
<evidence type="ECO:0000313" key="2">
    <source>
        <dbReference type="EMBL" id="COW49919.1"/>
    </source>
</evidence>
<name>A0A0U0S445_MYCTX</name>
<feature type="compositionally biased region" description="Basic residues" evidence="1">
    <location>
        <begin position="71"/>
        <end position="81"/>
    </location>
</feature>